<dbReference type="GO" id="GO:0016491">
    <property type="term" value="F:oxidoreductase activity"/>
    <property type="evidence" value="ECO:0000318"/>
    <property type="project" value="GO_Central"/>
</dbReference>
<proteinExistence type="predicted"/>
<dbReference type="GO" id="GO:0005737">
    <property type="term" value="C:cytoplasm"/>
    <property type="evidence" value="ECO:0000318"/>
    <property type="project" value="GO_Central"/>
</dbReference>
<dbReference type="InterPro" id="IPR051468">
    <property type="entry name" value="Fungal_SecMetab_SDRs"/>
</dbReference>
<gene>
    <name evidence="1" type="primary">WBGene00096228</name>
</gene>
<dbReference type="Pfam" id="PF10327">
    <property type="entry name" value="7TM_GPCR_Sri"/>
    <property type="match status" value="2"/>
</dbReference>
<protein>
    <submittedName>
        <fullName evidence="1">G protein-coupled receptor</fullName>
    </submittedName>
</protein>
<dbReference type="PRINTS" id="PR00081">
    <property type="entry name" value="GDHRDH"/>
</dbReference>
<organism evidence="1 2">
    <name type="scientific">Pristionchus pacificus</name>
    <name type="common">Parasitic nematode worm</name>
    <dbReference type="NCBI Taxonomy" id="54126"/>
    <lineage>
        <taxon>Eukaryota</taxon>
        <taxon>Metazoa</taxon>
        <taxon>Ecdysozoa</taxon>
        <taxon>Nematoda</taxon>
        <taxon>Chromadorea</taxon>
        <taxon>Rhabditida</taxon>
        <taxon>Rhabditina</taxon>
        <taxon>Diplogasteromorpha</taxon>
        <taxon>Diplogasteroidea</taxon>
        <taxon>Neodiplogasteridae</taxon>
        <taxon>Pristionchus</taxon>
    </lineage>
</organism>
<dbReference type="Pfam" id="PF10326">
    <property type="entry name" value="7TM_GPCR_Str"/>
    <property type="match status" value="1"/>
</dbReference>
<reference evidence="1" key="2">
    <citation type="submission" date="2022-06" db="UniProtKB">
        <authorList>
            <consortium name="EnsemblMetazoa"/>
        </authorList>
    </citation>
    <scope>IDENTIFICATION</scope>
    <source>
        <strain evidence="1">PS312</strain>
    </source>
</reference>
<dbReference type="Gene3D" id="3.40.50.720">
    <property type="entry name" value="NAD(P)-binding Rossmann-like Domain"/>
    <property type="match status" value="1"/>
</dbReference>
<dbReference type="OrthoDB" id="7289984at2759"/>
<dbReference type="Proteomes" id="UP000005239">
    <property type="component" value="Unassembled WGS sequence"/>
</dbReference>
<evidence type="ECO:0000313" key="1">
    <source>
        <dbReference type="EnsemblMetazoa" id="PPA06674.1"/>
    </source>
</evidence>
<dbReference type="Pfam" id="PF00106">
    <property type="entry name" value="adh_short"/>
    <property type="match status" value="1"/>
</dbReference>
<dbReference type="SUPFAM" id="SSF51735">
    <property type="entry name" value="NAD(P)-binding Rossmann-fold domains"/>
    <property type="match status" value="1"/>
</dbReference>
<dbReference type="EnsemblMetazoa" id="PPA06674.1">
    <property type="protein sequence ID" value="PPA06674.1"/>
    <property type="gene ID" value="WBGene00096228"/>
</dbReference>
<dbReference type="InterPro" id="IPR019429">
    <property type="entry name" value="7TM_GPCR_serpentine_rcpt_Sri"/>
</dbReference>
<dbReference type="SUPFAM" id="SSF81321">
    <property type="entry name" value="Family A G protein-coupled receptor-like"/>
    <property type="match status" value="1"/>
</dbReference>
<dbReference type="InterPro" id="IPR019428">
    <property type="entry name" value="7TM_GPCR_serpentine_rcpt_Str"/>
</dbReference>
<reference evidence="2" key="1">
    <citation type="journal article" date="2008" name="Nat. Genet.">
        <title>The Pristionchus pacificus genome provides a unique perspective on nematode lifestyle and parasitism.</title>
        <authorList>
            <person name="Dieterich C."/>
            <person name="Clifton S.W."/>
            <person name="Schuster L.N."/>
            <person name="Chinwalla A."/>
            <person name="Delehaunty K."/>
            <person name="Dinkelacker I."/>
            <person name="Fulton L."/>
            <person name="Fulton R."/>
            <person name="Godfrey J."/>
            <person name="Minx P."/>
            <person name="Mitreva M."/>
            <person name="Roeseler W."/>
            <person name="Tian H."/>
            <person name="Witte H."/>
            <person name="Yang S.P."/>
            <person name="Wilson R.K."/>
            <person name="Sommer R.J."/>
        </authorList>
    </citation>
    <scope>NUCLEOTIDE SEQUENCE [LARGE SCALE GENOMIC DNA]</scope>
    <source>
        <strain evidence="2">PS312</strain>
    </source>
</reference>
<accession>A0A2A6CQ15</accession>
<accession>A0A8R1Y7B1</accession>
<dbReference type="CDD" id="cd05325">
    <property type="entry name" value="carb_red_sniffer_like_SDR_c"/>
    <property type="match status" value="1"/>
</dbReference>
<dbReference type="InterPro" id="IPR020904">
    <property type="entry name" value="Sc_DH/Rdtase_CS"/>
</dbReference>
<dbReference type="InterPro" id="IPR002347">
    <property type="entry name" value="SDR_fam"/>
</dbReference>
<dbReference type="PANTHER" id="PTHR43544">
    <property type="entry name" value="SHORT-CHAIN DEHYDROGENASE/REDUCTASE"/>
    <property type="match status" value="1"/>
</dbReference>
<dbReference type="InterPro" id="IPR036291">
    <property type="entry name" value="NAD(P)-bd_dom_sf"/>
</dbReference>
<keyword evidence="2" id="KW-1185">Reference proteome</keyword>
<evidence type="ECO:0000313" key="2">
    <source>
        <dbReference type="Proteomes" id="UP000005239"/>
    </source>
</evidence>
<sequence>MHNGHGLTIPAIPNRGIRSLRLQNNISSTYHTLVQICASFDEISITIRMNSKKEPAISLSEIVVNAHLAGGVCANLLLLYAIARFSRPSMGTYKYLLATFASVDVILSVLHAVTRPMVVIADGLLGVITDSFIQDKWMPTVYCSSFTIPFSLMNIHFLYRFWAIRYPHLIGYFSDKRFIALLASFPISGFIAWSVICLVVMSGKEHDPDGAARLTVEYYLRYGKVIPDGWIFVNSREGNPLRVYALIQNASFNVIMFSCLTLAISLASLTYYHLKHASLIANLSPTVLAMHNTMLFAVCIQTLIPLCFVYLPYLGVVNLSFFHLPTFSVDMACLPLTACFPMWDALIIIFLIRDYREGLLSILPKGKKSDKAFEVPITLFQHVSGVVLLVINSFVLLLILSDDDTRNRHYRKYMGCLQLSAMASDTLSDFYAPIMIFQKGIFYSDSLLSNILPFWTFFEIVFYLSAETVIIFLACVYYRRGVSVLAIIRTHSYSKIVLHQSRFINYYGWRRVLFFAFLQLYMVIAVSAILYFLDASIRSSEVGRMFKITPYRIQNFLPPDLYWAKNKTSYMFVRMDANVIYSNFVIYPATLVPFIGIMWMLAQLMSEVKKGMKGASVATLRYQRLAVRSLVVQAVVPNLVYVDPLIAISFLQFASVFIETGETFEKFGELRAYKSKAKPSISAMILSPCLFIIMTKHSFANSMTILFCSPSFRKKRVALITRSPVTVIHFEKTRDRISTILMRHSKRRLHYFNILVSSTAYDTRNRHYRKYLGCLQISSMASDTFSDFYAPIMQIHKGLFYSDSMLSKVLSIWTFFVRIMYEIKLYLFAETVIIFLACVYYRRGKVLHPNRSFNYYGRRRIVLYVFLHVYTLVAVSIIRYSLDISIKSSESFLPLELRWVKNKTSFMFIQPNANAFYANCVIYPAALTLFFGGLSMLVQLMSEVKKGIHGASVATQRDTLTLMWYNRYQRLALRSLVMQGVVPTLLYVIPLFGTSFLHFVTEHVQTGETFDKFAMVLSPSLFIIMTKHSFANSMTILLCSPSFRKKSIALITRSNAPSLRLFPVLLIMSLTVVITGANRGIGLGLVGEILKNDEVGKVFATTRSFAKSADLAMISDPRLTIVAEIVGTSGVDILVNNAGVLIGVDYNNPIKREDVAVHFNVNCIATMVVTQAFRDLLKLAAKKNEHAQVVNISSDLGSIADSHGSTPRGFTPYSMSKAALNMFTRNVSIDWKDDGIRCTSIHPGWVQTDMGGQEAELTVEESTSNIARTIFKLDESTNGLFYNWKFDAMKW</sequence>
<dbReference type="PROSITE" id="PS00061">
    <property type="entry name" value="ADH_SHORT"/>
    <property type="match status" value="1"/>
</dbReference>
<dbReference type="PRINTS" id="PR00080">
    <property type="entry name" value="SDRFAMILY"/>
</dbReference>
<dbReference type="PANTHER" id="PTHR43544:SF35">
    <property type="entry name" value="C-FACTOR-RELATED"/>
    <property type="match status" value="1"/>
</dbReference>
<name>A0A2A6CQ15_PRIPA</name>